<organism evidence="1 2">
    <name type="scientific">Nicotiana tabacum</name>
    <name type="common">Common tobacco</name>
    <dbReference type="NCBI Taxonomy" id="4097"/>
    <lineage>
        <taxon>Eukaryota</taxon>
        <taxon>Viridiplantae</taxon>
        <taxon>Streptophyta</taxon>
        <taxon>Embryophyta</taxon>
        <taxon>Tracheophyta</taxon>
        <taxon>Spermatophyta</taxon>
        <taxon>Magnoliopsida</taxon>
        <taxon>eudicotyledons</taxon>
        <taxon>Gunneridae</taxon>
        <taxon>Pentapetalae</taxon>
        <taxon>asterids</taxon>
        <taxon>lamiids</taxon>
        <taxon>Solanales</taxon>
        <taxon>Solanaceae</taxon>
        <taxon>Nicotianoideae</taxon>
        <taxon>Nicotianeae</taxon>
        <taxon>Nicotiana</taxon>
    </lineage>
</organism>
<evidence type="ECO:0000313" key="2">
    <source>
        <dbReference type="RefSeq" id="XP_075086714.1"/>
    </source>
</evidence>
<gene>
    <name evidence="2" type="primary">LOC107772658</name>
</gene>
<sequence>MEEDLLLVPLVGAVAYKFFRPALYSWPSLPDGTKIDQNTKTSRYGASELLLGLNIEDKNANIEEAKMKAMVGHTQQQFLARIGAIEIEEDNISSGELSSNPRFTLLPWMDGVACLVLILGLEDESAIARAAETIADVSINERMRVSFKEAGATNPLVRLINHPSDTVKLAVIRALERLSISNDVCQRMEAENVVHSLIYLLSNSEISKSLTNMFYYGPVNGSTNEWSAARNAGLTGNENEKVASTTSLETANVVDLLDSAVLSRLVDIMRTSSADLQRKSASILEFAAVIESCTEKILSVDLESGLDAVFQQRTLNGMRDYLPAILIKAQSVRKCGFTFPFLTQSEIDLQNPEFHALEVEEAGHAIAGASRLLTRLLDFEQFCRKANASHFTKLLRKVLKSDIPLYHKDWVAACFVKLRYLSGPYFDYDNPINLEVTLYETIPMLVEQIKTSYSLEVQEAAVVELNRIISEEVVNSTRAVAAEGGIFTLVKLLENGSERAVEASLAILYNLSMDSENHAAIIAAGAVPILRRLVLTQRSHWMLTYMMNSAKFLPVVI</sequence>
<reference evidence="1" key="1">
    <citation type="journal article" date="2014" name="Nat. Commun.">
        <title>The tobacco genome sequence and its comparison with those of tomato and potato.</title>
        <authorList>
            <person name="Sierro N."/>
            <person name="Battey J.N."/>
            <person name="Ouadi S."/>
            <person name="Bakaher N."/>
            <person name="Bovet L."/>
            <person name="Willig A."/>
            <person name="Goepfert S."/>
            <person name="Peitsch M.C."/>
            <person name="Ivanov N.V."/>
        </authorList>
    </citation>
    <scope>NUCLEOTIDE SEQUENCE [LARGE SCALE GENOMIC DNA]</scope>
</reference>
<dbReference type="RefSeq" id="XP_075086714.1">
    <property type="nucleotide sequence ID" value="XM_075230613.1"/>
</dbReference>
<accession>A0AC58SP14</accession>
<reference evidence="2" key="2">
    <citation type="submission" date="2025-08" db="UniProtKB">
        <authorList>
            <consortium name="RefSeq"/>
        </authorList>
    </citation>
    <scope>IDENTIFICATION</scope>
    <source>
        <tissue evidence="2">Leaf</tissue>
    </source>
</reference>
<proteinExistence type="predicted"/>
<name>A0AC58SP14_TOBAC</name>
<protein>
    <submittedName>
        <fullName evidence="2">Uncharacterized protein LOC107772658</fullName>
    </submittedName>
</protein>
<keyword evidence="1" id="KW-1185">Reference proteome</keyword>
<evidence type="ECO:0000313" key="1">
    <source>
        <dbReference type="Proteomes" id="UP000790787"/>
    </source>
</evidence>
<dbReference type="Proteomes" id="UP000790787">
    <property type="component" value="Chromosome 15"/>
</dbReference>